<gene>
    <name evidence="3" type="ORF">AMTR_s00077p00148460</name>
</gene>
<keyword evidence="1" id="KW-0472">Membrane</keyword>
<dbReference type="AlphaFoldDB" id="W1P323"/>
<dbReference type="eggNOG" id="ENOG502QSPM">
    <property type="taxonomic scope" value="Eukaryota"/>
</dbReference>
<protein>
    <recommendedName>
        <fullName evidence="5">Legume lectin domain-containing protein</fullName>
    </recommendedName>
</protein>
<feature type="signal peptide" evidence="2">
    <location>
        <begin position="1"/>
        <end position="28"/>
    </location>
</feature>
<evidence type="ECO:0000256" key="2">
    <source>
        <dbReference type="SAM" id="SignalP"/>
    </source>
</evidence>
<keyword evidence="4" id="KW-1185">Reference proteome</keyword>
<name>W1P323_AMBTC</name>
<organism evidence="3 4">
    <name type="scientific">Amborella trichopoda</name>
    <dbReference type="NCBI Taxonomy" id="13333"/>
    <lineage>
        <taxon>Eukaryota</taxon>
        <taxon>Viridiplantae</taxon>
        <taxon>Streptophyta</taxon>
        <taxon>Embryophyta</taxon>
        <taxon>Tracheophyta</taxon>
        <taxon>Spermatophyta</taxon>
        <taxon>Magnoliopsida</taxon>
        <taxon>Amborellales</taxon>
        <taxon>Amborellaceae</taxon>
        <taxon>Amborella</taxon>
    </lineage>
</organism>
<dbReference type="OMA" id="LIKFPHV"/>
<feature type="transmembrane region" description="Helical" evidence="1">
    <location>
        <begin position="245"/>
        <end position="268"/>
    </location>
</feature>
<feature type="chain" id="PRO_5004807690" description="Legume lectin domain-containing protein" evidence="2">
    <location>
        <begin position="29"/>
        <end position="323"/>
    </location>
</feature>
<proteinExistence type="predicted"/>
<dbReference type="Gramene" id="ERN04242">
    <property type="protein sequence ID" value="ERN04242"/>
    <property type="gene ID" value="AMTR_s00077p00148460"/>
</dbReference>
<dbReference type="InterPro" id="IPR010605">
    <property type="entry name" value="DUF1191"/>
</dbReference>
<dbReference type="Pfam" id="PF06697">
    <property type="entry name" value="DUF1191"/>
    <property type="match status" value="1"/>
</dbReference>
<keyword evidence="1" id="KW-0812">Transmembrane</keyword>
<dbReference type="OrthoDB" id="768690at2759"/>
<reference evidence="4" key="1">
    <citation type="journal article" date="2013" name="Science">
        <title>The Amborella genome and the evolution of flowering plants.</title>
        <authorList>
            <consortium name="Amborella Genome Project"/>
        </authorList>
    </citation>
    <scope>NUCLEOTIDE SEQUENCE [LARGE SCALE GENOMIC DNA]</scope>
</reference>
<dbReference type="PANTHER" id="PTHR33512">
    <property type="entry name" value="PROTEIN, PUTATIVE (DUF1191)-RELATED"/>
    <property type="match status" value="1"/>
</dbReference>
<evidence type="ECO:0000313" key="3">
    <source>
        <dbReference type="EMBL" id="ERN04242.1"/>
    </source>
</evidence>
<evidence type="ECO:0000256" key="1">
    <source>
        <dbReference type="SAM" id="Phobius"/>
    </source>
</evidence>
<dbReference type="STRING" id="13333.W1P323"/>
<sequence length="323" mass="35344">MKSVWGLSKLTALSFLILALSISSEVQARNYVYEGQQSVMSSRHLDSLLQDNAYKALNPPLTGVVYEAPVPSNMTGIALGVVRLRSGSLRRRGYKYRDFSIPPGVVEKPYVKRIALVFQNLGHWSSSYYDVVGYSFVTPVLGLLAYNASDLLATNLPELDLRASIKPISIEFSMVRVPEGAKPKCAQFQLNGTITLNDLIAPNVCYTSTLGHFAVIYESKAPSPSPSPSPCPCPEPSPNKDNSRVWQIVLGSVVAGVGVLGLLGLMAYGWLQNRKKLNVVAMEKQADEGENLRIKVMGSTKAPVAAETRTRPALENEHFLWNC</sequence>
<dbReference type="Proteomes" id="UP000017836">
    <property type="component" value="Unassembled WGS sequence"/>
</dbReference>
<keyword evidence="1" id="KW-1133">Transmembrane helix</keyword>
<dbReference type="HOGENOM" id="CLU_062328_0_0_1"/>
<dbReference type="PANTHER" id="PTHR33512:SF14">
    <property type="entry name" value="EXPRESSED PROTEIN"/>
    <property type="match status" value="1"/>
</dbReference>
<accession>W1P323</accession>
<dbReference type="EMBL" id="KI394293">
    <property type="protein sequence ID" value="ERN04242.1"/>
    <property type="molecule type" value="Genomic_DNA"/>
</dbReference>
<evidence type="ECO:0000313" key="4">
    <source>
        <dbReference type="Proteomes" id="UP000017836"/>
    </source>
</evidence>
<keyword evidence="2" id="KW-0732">Signal</keyword>
<evidence type="ECO:0008006" key="5">
    <source>
        <dbReference type="Google" id="ProtNLM"/>
    </source>
</evidence>